<dbReference type="PANTHER" id="PTHR48081">
    <property type="entry name" value="AB HYDROLASE SUPERFAMILY PROTEIN C4A8.06C"/>
    <property type="match status" value="1"/>
</dbReference>
<feature type="domain" description="Alpha/beta hydrolase fold-3" evidence="4">
    <location>
        <begin position="150"/>
        <end position="301"/>
    </location>
</feature>
<dbReference type="InterPro" id="IPR013094">
    <property type="entry name" value="AB_hydrolase_3"/>
</dbReference>
<dbReference type="Pfam" id="PF07859">
    <property type="entry name" value="Abhydrolase_3"/>
    <property type="match status" value="3"/>
</dbReference>
<dbReference type="Proteomes" id="UP000541610">
    <property type="component" value="Unassembled WGS sequence"/>
</dbReference>
<feature type="domain" description="Alpha/beta hydrolase fold-3" evidence="4">
    <location>
        <begin position="1019"/>
        <end position="1268"/>
    </location>
</feature>
<dbReference type="InterPro" id="IPR029058">
    <property type="entry name" value="AB_hydrolase_fold"/>
</dbReference>
<proteinExistence type="inferred from homology"/>
<dbReference type="PROSITE" id="PS01174">
    <property type="entry name" value="LIPASE_GDXG_SER"/>
    <property type="match status" value="2"/>
</dbReference>
<evidence type="ECO:0000256" key="2">
    <source>
        <dbReference type="ARBA" id="ARBA00022801"/>
    </source>
</evidence>
<dbReference type="SUPFAM" id="SSF53474">
    <property type="entry name" value="alpha/beta-Hydrolases"/>
    <property type="match status" value="3"/>
</dbReference>
<sequence>MTFFKTLEVLTQAVLDSVPFVTPEGTELMKSLLGLSLRSWYLMAKHMVEATFTLLWMLMKGEAVTGEVLVATVLQMPKEFNDEASDDSELVSEVMRVGEALSKAYLPIYAYFCHPHMRTEKIPATKEVNSGLWVWSAEEPIHSKDVVVLYYIHGGGYCFFDGVTSHLELVTNMVETMQAKLRSDGWKDVTVVAYILSYDTAPKKILPTQLQEVVNGYKFLLSQGRFPVKSHRIVVGGDSAGASLSLGFLKCLAENDFCENLPRPACCLALEPCVDMAPAVARKSLDISHDILSNGMIWYCVSVLYGRPSHPGERMDTVNHPLESDSYVQKAGKFDDEEWVRVREMAPDHRMEKHPLFSVAYGRVDPQAFGNVPILLQGGGAEALRDDIDKFATKAQKGVCYEVYDRMIHVFPMFSSVIPLGQTAINRWADFVSKAVRGEKLPVGKAYAVSRDRVDTLDGNELCRKEVEMAQAASVMQLSWRARLYLSLHILRVLRDSLLLGEGSSLELFLLKILKAPKEMEVENSEDSLLAAEIVHILEAAYKVYGPVLSQILHPTMRTELTRGTGFPQGLWVWHGDGGVDPERFVVLYYLHGGGYCFFDGITSHLELATRMVAELQDDLSSAGWADVKVVAFILDYTLAPQAILPTQLEQAVECYKYILSQDRYPVEAGDIVISGDSAGGALVLSLLKCLNEGAFGCGPLAGPACAHTVSPMLSLSRSLARGSYNFNRDFLSNCLLWYSASCALYGRPSRPGEKHRSSRARVTGETLSLEWRRIRGRVSEDKQDENPMFTFTPVSRATFGRVPILVQAGGSEGFLEEILQFVKMTDDVVTLEVYEDRFHIFPMLSWIIPQGKIAIKRWASFSSSALMGKPLPLGQHLAVCPAGSVKPHPQLDWDTAQRLCALHLVACAYLFKSSMRAVAELLSYALFSCDLSWSLTIALLLQLPPEFSDKSGDASKYYAEVMAVVESLTKVFAPPFVEMLYPSLMTEGIYLKKNSLRGTWVFFSEPHPEIVGEHVVLYYIHGGGYCFFDGASSHLELCASMMTELQAKLDSCRQARVKVVAMIIDYSLAPASIFLKQLDEVVAGYKYVLEQTRFPTRPERVVLAGDSAGGALALGCLKSLAKNASGYRLPAPACCLAMSPVIDLGRSLEGHIYDMSLDMLSNVMVWNAGMALIHGEWYRSPAEDNADGTGEWRVIDSKELFGTKKGADLASVALGDFGPTTFGGCPILLQAGEVEGFMEDILPFAERAAAVTSCRLEVYEEMIHVFPMFSSVLGEGRLAITRWTEFCIDVFDGRCNNHSPGYYFISLAGGAKRLPCRHHITVAATTPNTTHATDVVPPKLVRPPPRRFSRGDTVVLIAAAKMSSPWGMSNSASSSTTDLEVTAAVGRISKFCNLSSMDGASGAKERSGAAVVLPGRVKPSKGLPSADEQRKIKAERMSIGAGPHGRNMFRLNAGSSACGGADKMGGHS</sequence>
<feature type="domain" description="Alpha/beta hydrolase fold-3" evidence="4">
    <location>
        <begin position="589"/>
        <end position="762"/>
    </location>
</feature>
<evidence type="ECO:0000256" key="3">
    <source>
        <dbReference type="PROSITE-ProRule" id="PRU10038"/>
    </source>
</evidence>
<evidence type="ECO:0000259" key="4">
    <source>
        <dbReference type="Pfam" id="PF07859"/>
    </source>
</evidence>
<keyword evidence="2" id="KW-0378">Hydrolase</keyword>
<evidence type="ECO:0000313" key="5">
    <source>
        <dbReference type="EMBL" id="KAF4696587.1"/>
    </source>
</evidence>
<dbReference type="InterPro" id="IPR050300">
    <property type="entry name" value="GDXG_lipolytic_enzyme"/>
</dbReference>
<protein>
    <recommendedName>
        <fullName evidence="4">Alpha/beta hydrolase fold-3 domain-containing protein</fullName>
    </recommendedName>
</protein>
<gene>
    <name evidence="5" type="ORF">FOZ60_016595</name>
</gene>
<comment type="caution">
    <text evidence="5">The sequence shown here is derived from an EMBL/GenBank/DDBJ whole genome shotgun (WGS) entry which is preliminary data.</text>
</comment>
<organism evidence="5 6">
    <name type="scientific">Perkinsus olseni</name>
    <name type="common">Perkinsus atlanticus</name>
    <dbReference type="NCBI Taxonomy" id="32597"/>
    <lineage>
        <taxon>Eukaryota</taxon>
        <taxon>Sar</taxon>
        <taxon>Alveolata</taxon>
        <taxon>Perkinsozoa</taxon>
        <taxon>Perkinsea</taxon>
        <taxon>Perkinsida</taxon>
        <taxon>Perkinsidae</taxon>
        <taxon>Perkinsus</taxon>
    </lineage>
</organism>
<feature type="active site" evidence="3">
    <location>
        <position position="1108"/>
    </location>
</feature>
<dbReference type="EMBL" id="JABANP010000009">
    <property type="protein sequence ID" value="KAF4696587.1"/>
    <property type="molecule type" value="Genomic_DNA"/>
</dbReference>
<accession>A0A7J6PKY7</accession>
<dbReference type="OrthoDB" id="408631at2759"/>
<dbReference type="InterPro" id="IPR033140">
    <property type="entry name" value="Lipase_GDXG_put_SER_AS"/>
</dbReference>
<evidence type="ECO:0000256" key="1">
    <source>
        <dbReference type="ARBA" id="ARBA00010515"/>
    </source>
</evidence>
<comment type="similarity">
    <text evidence="1">Belongs to the 'GDXG' lipolytic enzyme family.</text>
</comment>
<evidence type="ECO:0000313" key="6">
    <source>
        <dbReference type="Proteomes" id="UP000541610"/>
    </source>
</evidence>
<dbReference type="PANTHER" id="PTHR48081:SF8">
    <property type="entry name" value="ALPHA_BETA HYDROLASE FOLD-3 DOMAIN-CONTAINING PROTEIN-RELATED"/>
    <property type="match status" value="1"/>
</dbReference>
<name>A0A7J6PKY7_PEROL</name>
<feature type="active site" evidence="3">
    <location>
        <position position="678"/>
    </location>
</feature>
<dbReference type="GO" id="GO:0016787">
    <property type="term" value="F:hydrolase activity"/>
    <property type="evidence" value="ECO:0007669"/>
    <property type="project" value="UniProtKB-KW"/>
</dbReference>
<reference evidence="5 6" key="1">
    <citation type="submission" date="2020-04" db="EMBL/GenBank/DDBJ databases">
        <title>Perkinsus olseni comparative genomics.</title>
        <authorList>
            <person name="Bogema D.R."/>
        </authorList>
    </citation>
    <scope>NUCLEOTIDE SEQUENCE [LARGE SCALE GENOMIC DNA]</scope>
    <source>
        <strain evidence="5">00978-12</strain>
    </source>
</reference>
<dbReference type="Gene3D" id="3.40.50.1820">
    <property type="entry name" value="alpha/beta hydrolase"/>
    <property type="match status" value="3"/>
</dbReference>